<dbReference type="PANTHER" id="PTHR35506:SF1">
    <property type="entry name" value="OS02G0135600 PROTEIN"/>
    <property type="match status" value="1"/>
</dbReference>
<dbReference type="PANTHER" id="PTHR35506">
    <property type="entry name" value="OS02G0135600 PROTEIN"/>
    <property type="match status" value="1"/>
</dbReference>
<comment type="caution">
    <text evidence="2">The sequence shown here is derived from an EMBL/GenBank/DDBJ whole genome shotgun (WGS) entry which is preliminary data.</text>
</comment>
<reference evidence="2" key="1">
    <citation type="submission" date="2022-10" db="EMBL/GenBank/DDBJ databases">
        <title>Novel sulphate-reducing endosymbionts in the free-living metamonad Anaeramoeba.</title>
        <authorList>
            <person name="Jerlstrom-Hultqvist J."/>
            <person name="Cepicka I."/>
            <person name="Gallot-Lavallee L."/>
            <person name="Salas-Leiva D."/>
            <person name="Curtis B.A."/>
            <person name="Zahonova K."/>
            <person name="Pipaliya S."/>
            <person name="Dacks J."/>
            <person name="Roger A.J."/>
        </authorList>
    </citation>
    <scope>NUCLEOTIDE SEQUENCE</scope>
    <source>
        <strain evidence="2">BMAN</strain>
    </source>
</reference>
<sequence length="315" mass="36578">MNGFNCVVLFDENNQNKLETCAHPFLDSISQKGCSGELILYNKEQEDKNLHSVSIMSQLMATYSEFFSIQNSKPTFQIKENKLIPKDEIQTFQEKFNQMNVSLITNTNFLSLFADSLKIPCFVIDDNNLDEENISNLISKQIQNDLSNKNNLIFVHLRNNFSEEEIKSRKLDVKIERNIIILDKVAKELEKEEEKVYVIIMSGSELNSNEKSNQNSNQNSNQKSNQNLNQNSNQKKVFRPKQSYTLHDRKDISSLVEGGNKIVVSYYHNQTTRIDKVQHFNQKEIKKNGANKIIFVERFIYEMAFKMGFIEKYGA</sequence>
<evidence type="ECO:0000313" key="2">
    <source>
        <dbReference type="EMBL" id="KAJ5066546.1"/>
    </source>
</evidence>
<dbReference type="Proteomes" id="UP001149090">
    <property type="component" value="Unassembled WGS sequence"/>
</dbReference>
<dbReference type="AlphaFoldDB" id="A0A9Q0L5J8"/>
<gene>
    <name evidence="2" type="ORF">M0811_13483</name>
</gene>
<name>A0A9Q0L5J8_ANAIG</name>
<evidence type="ECO:0000313" key="3">
    <source>
        <dbReference type="Proteomes" id="UP001149090"/>
    </source>
</evidence>
<feature type="region of interest" description="Disordered" evidence="1">
    <location>
        <begin position="207"/>
        <end position="243"/>
    </location>
</feature>
<accession>A0A9Q0L5J8</accession>
<protein>
    <submittedName>
        <fullName evidence="2">Uncharacterized protein</fullName>
    </submittedName>
</protein>
<dbReference type="OrthoDB" id="2288700at2759"/>
<keyword evidence="3" id="KW-1185">Reference proteome</keyword>
<dbReference type="OMA" id="FIYEMAF"/>
<organism evidence="2 3">
    <name type="scientific">Anaeramoeba ignava</name>
    <name type="common">Anaerobic marine amoeba</name>
    <dbReference type="NCBI Taxonomy" id="1746090"/>
    <lineage>
        <taxon>Eukaryota</taxon>
        <taxon>Metamonada</taxon>
        <taxon>Anaeramoebidae</taxon>
        <taxon>Anaeramoeba</taxon>
    </lineage>
</organism>
<feature type="compositionally biased region" description="Low complexity" evidence="1">
    <location>
        <begin position="207"/>
        <end position="235"/>
    </location>
</feature>
<proteinExistence type="predicted"/>
<dbReference type="EMBL" id="JAPDFW010000140">
    <property type="protein sequence ID" value="KAJ5066546.1"/>
    <property type="molecule type" value="Genomic_DNA"/>
</dbReference>
<evidence type="ECO:0000256" key="1">
    <source>
        <dbReference type="SAM" id="MobiDB-lite"/>
    </source>
</evidence>